<sequence>MKLSYIYIITLTMFAMQVHNVAAESMWQKFIRCFAIPFTNFIFRTSIPNNVFALFVEEMTDTLPIFLKQMIEKTSLSEAEKERYKNHIDTVVQYFSDSCTTDRLFPGRKLPEIHTQRKNTLKFNELMQQYTESMKVYVYTCFSYSCGIHSSKIQKVFN</sequence>
<proteinExistence type="predicted"/>
<reference evidence="2" key="1">
    <citation type="submission" date="2018-04" db="EMBL/GenBank/DDBJ databases">
        <title>Transcriptome assembly of Sipha flava.</title>
        <authorList>
            <person name="Scully E.D."/>
            <person name="Geib S.M."/>
            <person name="Palmer N.A."/>
            <person name="Koch K."/>
            <person name="Bradshaw J."/>
            <person name="Heng-Moss T."/>
            <person name="Sarath G."/>
        </authorList>
    </citation>
    <scope>NUCLEOTIDE SEQUENCE</scope>
</reference>
<keyword evidence="1" id="KW-0732">Signal</keyword>
<protein>
    <submittedName>
        <fullName evidence="2">Uncharacterized protein</fullName>
    </submittedName>
</protein>
<feature type="chain" id="PRO_5015540019" evidence="1">
    <location>
        <begin position="24"/>
        <end position="158"/>
    </location>
</feature>
<dbReference type="AlphaFoldDB" id="A0A2S2R3G0"/>
<organism evidence="2">
    <name type="scientific">Sipha flava</name>
    <name type="common">yellow sugarcane aphid</name>
    <dbReference type="NCBI Taxonomy" id="143950"/>
    <lineage>
        <taxon>Eukaryota</taxon>
        <taxon>Metazoa</taxon>
        <taxon>Ecdysozoa</taxon>
        <taxon>Arthropoda</taxon>
        <taxon>Hexapoda</taxon>
        <taxon>Insecta</taxon>
        <taxon>Pterygota</taxon>
        <taxon>Neoptera</taxon>
        <taxon>Paraneoptera</taxon>
        <taxon>Hemiptera</taxon>
        <taxon>Sternorrhyncha</taxon>
        <taxon>Aphidomorpha</taxon>
        <taxon>Aphidoidea</taxon>
        <taxon>Aphididae</taxon>
        <taxon>Sipha</taxon>
    </lineage>
</organism>
<name>A0A2S2R3G0_9HEMI</name>
<evidence type="ECO:0000313" key="2">
    <source>
        <dbReference type="EMBL" id="MBY84464.1"/>
    </source>
</evidence>
<dbReference type="EMBL" id="GGMS01015261">
    <property type="protein sequence ID" value="MBY84464.1"/>
    <property type="molecule type" value="Transcribed_RNA"/>
</dbReference>
<gene>
    <name evidence="2" type="ORF">g.131493</name>
</gene>
<evidence type="ECO:0000256" key="1">
    <source>
        <dbReference type="SAM" id="SignalP"/>
    </source>
</evidence>
<feature type="signal peptide" evidence="1">
    <location>
        <begin position="1"/>
        <end position="23"/>
    </location>
</feature>
<accession>A0A2S2R3G0</accession>